<evidence type="ECO:0000256" key="5">
    <source>
        <dbReference type="ARBA" id="ARBA00023235"/>
    </source>
</evidence>
<gene>
    <name evidence="6" type="primary">tpiA</name>
    <name evidence="8" type="ORF">H8702_06245</name>
</gene>
<dbReference type="GO" id="GO:0004807">
    <property type="term" value="F:triose-phosphate isomerase activity"/>
    <property type="evidence" value="ECO:0007669"/>
    <property type="project" value="UniProtKB-UniRule"/>
</dbReference>
<comment type="subcellular location">
    <subcellularLocation>
        <location evidence="6 7">Cytoplasm</location>
    </subcellularLocation>
</comment>
<dbReference type="GO" id="GO:0006096">
    <property type="term" value="P:glycolytic process"/>
    <property type="evidence" value="ECO:0007669"/>
    <property type="project" value="UniProtKB-UniRule"/>
</dbReference>
<feature type="active site" description="Proton acceptor" evidence="6">
    <location>
        <position position="167"/>
    </location>
</feature>
<evidence type="ECO:0000256" key="7">
    <source>
        <dbReference type="RuleBase" id="RU363013"/>
    </source>
</evidence>
<sequence>MEQFLLGTNWKMHKTFSEAEEYAIGLDKLIKKYPMYSYFIIPPYTHLKQMQQALAQTPVMIGAQNMHWADEGAYTGEISPKWLHDLEIQIAELGHSERRQYYQENDEDLNKKVKAALRYKMTPLLCVGEYGKDKAYGVTPEVLRRQLKIGLFGLTDEEAKKLWIAYEPVWAIGESGTPAAPDYVEKVHGVIRRQLVELFGEAGNIIPILYGGSVDPQNCVELARCRDVDGLFIGRSAWDLKQFEQIINLLSIEQFMNGRG</sequence>
<dbReference type="RefSeq" id="WP_187536420.1">
    <property type="nucleotide sequence ID" value="NZ_JACRTL010000003.1"/>
</dbReference>
<dbReference type="GO" id="GO:0006094">
    <property type="term" value="P:gluconeogenesis"/>
    <property type="evidence" value="ECO:0007669"/>
    <property type="project" value="UniProtKB-UniRule"/>
</dbReference>
<organism evidence="8 9">
    <name type="scientific">Massiliimalia timonensis</name>
    <dbReference type="NCBI Taxonomy" id="1987501"/>
    <lineage>
        <taxon>Bacteria</taxon>
        <taxon>Bacillati</taxon>
        <taxon>Bacillota</taxon>
        <taxon>Clostridia</taxon>
        <taxon>Eubacteriales</taxon>
        <taxon>Oscillospiraceae</taxon>
        <taxon>Massiliimalia</taxon>
    </lineage>
</organism>
<dbReference type="SUPFAM" id="SSF51351">
    <property type="entry name" value="Triosephosphate isomerase (TIM)"/>
    <property type="match status" value="1"/>
</dbReference>
<evidence type="ECO:0000256" key="6">
    <source>
        <dbReference type="HAMAP-Rule" id="MF_00147"/>
    </source>
</evidence>
<comment type="function">
    <text evidence="6">Involved in the gluconeogenesis. Catalyzes stereospecifically the conversion of dihydroxyacetone phosphate (DHAP) to D-glyceraldehyde-3-phosphate (G3P).</text>
</comment>
<dbReference type="InterPro" id="IPR013785">
    <property type="entry name" value="Aldolase_TIM"/>
</dbReference>
<dbReference type="InterPro" id="IPR000652">
    <property type="entry name" value="Triosephosphate_isomerase"/>
</dbReference>
<keyword evidence="3 6" id="KW-0963">Cytoplasm</keyword>
<dbReference type="PROSITE" id="PS51440">
    <property type="entry name" value="TIM_2"/>
    <property type="match status" value="1"/>
</dbReference>
<evidence type="ECO:0000256" key="2">
    <source>
        <dbReference type="ARBA" id="ARBA00022432"/>
    </source>
</evidence>
<dbReference type="CDD" id="cd00311">
    <property type="entry name" value="TIM"/>
    <property type="match status" value="1"/>
</dbReference>
<feature type="active site" description="Electrophile" evidence="6">
    <location>
        <position position="95"/>
    </location>
</feature>
<dbReference type="GO" id="GO:0046166">
    <property type="term" value="P:glyceraldehyde-3-phosphate biosynthetic process"/>
    <property type="evidence" value="ECO:0007669"/>
    <property type="project" value="TreeGrafter"/>
</dbReference>
<dbReference type="HAMAP" id="MF_00147_B">
    <property type="entry name" value="TIM_B"/>
    <property type="match status" value="1"/>
</dbReference>
<keyword evidence="2 6" id="KW-0312">Gluconeogenesis</keyword>
<dbReference type="EMBL" id="JACRTL010000003">
    <property type="protein sequence ID" value="MBC8610723.1"/>
    <property type="molecule type" value="Genomic_DNA"/>
</dbReference>
<comment type="pathway">
    <text evidence="6 7">Carbohydrate biosynthesis; gluconeogenesis.</text>
</comment>
<feature type="binding site" evidence="6">
    <location>
        <position position="213"/>
    </location>
    <ligand>
        <name>substrate</name>
    </ligand>
</feature>
<dbReference type="AlphaFoldDB" id="A0A8J6TUP1"/>
<keyword evidence="4 6" id="KW-0324">Glycolysis</keyword>
<dbReference type="InterPro" id="IPR035990">
    <property type="entry name" value="TIM_sf"/>
</dbReference>
<accession>A0A8J6TUP1</accession>
<evidence type="ECO:0000313" key="9">
    <source>
        <dbReference type="Proteomes" id="UP000632659"/>
    </source>
</evidence>
<name>A0A8J6TUP1_9FIRM</name>
<keyword evidence="9" id="KW-1185">Reference proteome</keyword>
<keyword evidence="5 6" id="KW-0413">Isomerase</keyword>
<comment type="caution">
    <text evidence="6">Lacks conserved residue(s) required for the propagation of feature annotation.</text>
</comment>
<feature type="binding site" evidence="6">
    <location>
        <begin position="9"/>
        <end position="11"/>
    </location>
    <ligand>
        <name>substrate</name>
    </ligand>
</feature>
<comment type="subunit">
    <text evidence="6 7">Homodimer.</text>
</comment>
<dbReference type="Proteomes" id="UP000632659">
    <property type="component" value="Unassembled WGS sequence"/>
</dbReference>
<proteinExistence type="inferred from homology"/>
<dbReference type="GO" id="GO:0019563">
    <property type="term" value="P:glycerol catabolic process"/>
    <property type="evidence" value="ECO:0007669"/>
    <property type="project" value="TreeGrafter"/>
</dbReference>
<dbReference type="UniPathway" id="UPA00138"/>
<reference evidence="8" key="1">
    <citation type="submission" date="2020-08" db="EMBL/GenBank/DDBJ databases">
        <title>Genome public.</title>
        <authorList>
            <person name="Liu C."/>
            <person name="Sun Q."/>
        </authorList>
    </citation>
    <scope>NUCLEOTIDE SEQUENCE</scope>
    <source>
        <strain evidence="8">NSJ-15</strain>
    </source>
</reference>
<comment type="catalytic activity">
    <reaction evidence="6 7">
        <text>D-glyceraldehyde 3-phosphate = dihydroxyacetone phosphate</text>
        <dbReference type="Rhea" id="RHEA:18585"/>
        <dbReference type="ChEBI" id="CHEBI:57642"/>
        <dbReference type="ChEBI" id="CHEBI:59776"/>
        <dbReference type="EC" id="5.3.1.1"/>
    </reaction>
</comment>
<comment type="similarity">
    <text evidence="1 6 7">Belongs to the triosephosphate isomerase family.</text>
</comment>
<dbReference type="PANTHER" id="PTHR21139">
    <property type="entry name" value="TRIOSEPHOSPHATE ISOMERASE"/>
    <property type="match status" value="1"/>
</dbReference>
<dbReference type="GO" id="GO:0005829">
    <property type="term" value="C:cytosol"/>
    <property type="evidence" value="ECO:0007669"/>
    <property type="project" value="TreeGrafter"/>
</dbReference>
<dbReference type="Pfam" id="PF00121">
    <property type="entry name" value="TIM"/>
    <property type="match status" value="1"/>
</dbReference>
<protein>
    <recommendedName>
        <fullName evidence="6 7">Triosephosphate isomerase</fullName>
        <shortName evidence="6">TIM</shortName>
        <shortName evidence="6">TPI</shortName>
        <ecNumber evidence="6 7">5.3.1.1</ecNumber>
    </recommendedName>
    <alternativeName>
        <fullName evidence="6">Triose-phosphate isomerase</fullName>
    </alternativeName>
</protein>
<dbReference type="PANTHER" id="PTHR21139:SF42">
    <property type="entry name" value="TRIOSEPHOSPHATE ISOMERASE"/>
    <property type="match status" value="1"/>
</dbReference>
<dbReference type="NCBIfam" id="NF000722">
    <property type="entry name" value="PRK00042.2-1"/>
    <property type="match status" value="1"/>
</dbReference>
<dbReference type="EC" id="5.3.1.1" evidence="6 7"/>
<dbReference type="Gene3D" id="3.20.20.70">
    <property type="entry name" value="Aldolase class I"/>
    <property type="match status" value="1"/>
</dbReference>
<dbReference type="InterPro" id="IPR022896">
    <property type="entry name" value="TrioseP_Isoase_bac/euk"/>
</dbReference>
<comment type="caution">
    <text evidence="8">The sequence shown here is derived from an EMBL/GenBank/DDBJ whole genome shotgun (WGS) entry which is preliminary data.</text>
</comment>
<evidence type="ECO:0000256" key="4">
    <source>
        <dbReference type="ARBA" id="ARBA00023152"/>
    </source>
</evidence>
<dbReference type="UniPathway" id="UPA00109">
    <property type="reaction ID" value="UER00189"/>
</dbReference>
<comment type="pathway">
    <text evidence="6 7">Carbohydrate degradation; glycolysis; D-glyceraldehyde 3-phosphate from glycerone phosphate: step 1/1.</text>
</comment>
<feature type="binding site" evidence="6">
    <location>
        <position position="173"/>
    </location>
    <ligand>
        <name>substrate</name>
    </ligand>
</feature>
<evidence type="ECO:0000313" key="8">
    <source>
        <dbReference type="EMBL" id="MBC8610723.1"/>
    </source>
</evidence>
<evidence type="ECO:0000256" key="1">
    <source>
        <dbReference type="ARBA" id="ARBA00007422"/>
    </source>
</evidence>
<evidence type="ECO:0000256" key="3">
    <source>
        <dbReference type="ARBA" id="ARBA00022490"/>
    </source>
</evidence>